<dbReference type="PROSITE" id="PS00867">
    <property type="entry name" value="CPSASE_2"/>
    <property type="match status" value="1"/>
</dbReference>
<dbReference type="InterPro" id="IPR005482">
    <property type="entry name" value="Biotin_COase_C"/>
</dbReference>
<dbReference type="Pfam" id="PF00289">
    <property type="entry name" value="Biotin_carb_N"/>
    <property type="match status" value="1"/>
</dbReference>
<dbReference type="Gene3D" id="3.30.1360.40">
    <property type="match status" value="1"/>
</dbReference>
<dbReference type="InterPro" id="IPR003833">
    <property type="entry name" value="CT_C_D"/>
</dbReference>
<organism evidence="11 12">
    <name type="scientific">Hyphodiscus hymeniophilus</name>
    <dbReference type="NCBI Taxonomy" id="353542"/>
    <lineage>
        <taxon>Eukaryota</taxon>
        <taxon>Fungi</taxon>
        <taxon>Dikarya</taxon>
        <taxon>Ascomycota</taxon>
        <taxon>Pezizomycotina</taxon>
        <taxon>Leotiomycetes</taxon>
        <taxon>Helotiales</taxon>
        <taxon>Hyphodiscaceae</taxon>
        <taxon>Hyphodiscus</taxon>
    </lineage>
</organism>
<dbReference type="InterPro" id="IPR011761">
    <property type="entry name" value="ATP-grasp"/>
</dbReference>
<evidence type="ECO:0000259" key="8">
    <source>
        <dbReference type="PROSITE" id="PS50968"/>
    </source>
</evidence>
<keyword evidence="4" id="KW-0378">Hydrolase</keyword>
<dbReference type="SUPFAM" id="SSF160467">
    <property type="entry name" value="PH0987 N-terminal domain-like"/>
    <property type="match status" value="1"/>
</dbReference>
<dbReference type="InterPro" id="IPR050856">
    <property type="entry name" value="Biotin_carboxylase_complex"/>
</dbReference>
<comment type="cofactor">
    <cofactor evidence="1">
        <name>biotin</name>
        <dbReference type="ChEBI" id="CHEBI:57586"/>
    </cofactor>
</comment>
<keyword evidence="3 7" id="KW-0547">Nucleotide-binding</keyword>
<dbReference type="InterPro" id="IPR011053">
    <property type="entry name" value="Single_hybrid_motif"/>
</dbReference>
<evidence type="ECO:0000256" key="5">
    <source>
        <dbReference type="ARBA" id="ARBA00022840"/>
    </source>
</evidence>
<dbReference type="SMART" id="SM00878">
    <property type="entry name" value="Biotin_carb_C"/>
    <property type="match status" value="1"/>
</dbReference>
<dbReference type="Gene3D" id="2.40.100.10">
    <property type="entry name" value="Cyclophilin-like"/>
    <property type="match status" value="2"/>
</dbReference>
<keyword evidence="12" id="KW-1185">Reference proteome</keyword>
<dbReference type="Gene3D" id="3.30.470.20">
    <property type="entry name" value="ATP-grasp fold, B domain"/>
    <property type="match status" value="1"/>
</dbReference>
<dbReference type="OrthoDB" id="196847at2759"/>
<dbReference type="Pfam" id="PF00364">
    <property type="entry name" value="Biotin_lipoyl"/>
    <property type="match status" value="1"/>
</dbReference>
<protein>
    <submittedName>
        <fullName evidence="11">Urea amidolyase</fullName>
    </submittedName>
</protein>
<dbReference type="SUPFAM" id="SSF56059">
    <property type="entry name" value="Glutathione synthetase ATP-binding domain-like"/>
    <property type="match status" value="1"/>
</dbReference>
<evidence type="ECO:0000256" key="7">
    <source>
        <dbReference type="PROSITE-ProRule" id="PRU00409"/>
    </source>
</evidence>
<dbReference type="Gene3D" id="2.40.50.100">
    <property type="match status" value="1"/>
</dbReference>
<accession>A0A9P6VIT2</accession>
<dbReference type="SUPFAM" id="SSF51230">
    <property type="entry name" value="Single hybrid motif"/>
    <property type="match status" value="1"/>
</dbReference>
<keyword evidence="5 7" id="KW-0067">ATP-binding</keyword>
<keyword evidence="6" id="KW-0092">Biotin</keyword>
<evidence type="ECO:0000313" key="11">
    <source>
        <dbReference type="EMBL" id="KAG0648468.1"/>
    </source>
</evidence>
<dbReference type="InterPro" id="IPR003778">
    <property type="entry name" value="CT_A_B"/>
</dbReference>
<dbReference type="GO" id="GO:0016874">
    <property type="term" value="F:ligase activity"/>
    <property type="evidence" value="ECO:0007669"/>
    <property type="project" value="UniProtKB-KW"/>
</dbReference>
<dbReference type="PANTHER" id="PTHR18866:SF128">
    <property type="entry name" value="UREA AMIDOLYASE"/>
    <property type="match status" value="1"/>
</dbReference>
<feature type="domain" description="Lipoyl-binding" evidence="8">
    <location>
        <begin position="1166"/>
        <end position="1238"/>
    </location>
</feature>
<dbReference type="Pfam" id="PF02682">
    <property type="entry name" value="CT_C_D"/>
    <property type="match status" value="1"/>
</dbReference>
<dbReference type="CDD" id="cd06850">
    <property type="entry name" value="biotinyl_domain"/>
    <property type="match status" value="1"/>
</dbReference>
<dbReference type="SMART" id="SM00797">
    <property type="entry name" value="AHS2"/>
    <property type="match status" value="1"/>
</dbReference>
<feature type="domain" description="ATP-grasp" evidence="9">
    <location>
        <begin position="125"/>
        <end position="323"/>
    </location>
</feature>
<comment type="caution">
    <text evidence="11">The sequence shown here is derived from an EMBL/GenBank/DDBJ whole genome shotgun (WGS) entry which is preliminary data.</text>
</comment>
<evidence type="ECO:0000256" key="1">
    <source>
        <dbReference type="ARBA" id="ARBA00001953"/>
    </source>
</evidence>
<dbReference type="AlphaFoldDB" id="A0A9P6VIT2"/>
<dbReference type="InterPro" id="IPR005481">
    <property type="entry name" value="BC-like_N"/>
</dbReference>
<dbReference type="SMART" id="SM00796">
    <property type="entry name" value="AHS1"/>
    <property type="match status" value="1"/>
</dbReference>
<evidence type="ECO:0000256" key="4">
    <source>
        <dbReference type="ARBA" id="ARBA00022801"/>
    </source>
</evidence>
<dbReference type="GO" id="GO:0016787">
    <property type="term" value="F:hydrolase activity"/>
    <property type="evidence" value="ECO:0007669"/>
    <property type="project" value="UniProtKB-KW"/>
</dbReference>
<evidence type="ECO:0000256" key="2">
    <source>
        <dbReference type="ARBA" id="ARBA00022598"/>
    </source>
</evidence>
<dbReference type="InterPro" id="IPR011764">
    <property type="entry name" value="Biotin_carboxylation_dom"/>
</dbReference>
<proteinExistence type="predicted"/>
<keyword evidence="2" id="KW-0436">Ligase</keyword>
<evidence type="ECO:0000259" key="10">
    <source>
        <dbReference type="PROSITE" id="PS50979"/>
    </source>
</evidence>
<dbReference type="Pfam" id="PF02626">
    <property type="entry name" value="CT_A_B"/>
    <property type="match status" value="1"/>
</dbReference>
<dbReference type="SUPFAM" id="SSF50891">
    <property type="entry name" value="Cyclophilin-like"/>
    <property type="match status" value="2"/>
</dbReference>
<dbReference type="Pfam" id="PF02786">
    <property type="entry name" value="CPSase_L_D2"/>
    <property type="match status" value="1"/>
</dbReference>
<dbReference type="InterPro" id="IPR011054">
    <property type="entry name" value="Rudment_hybrid_motif"/>
</dbReference>
<sequence length="1240" mass="136576">MEYTFSHLSKVLVANRGEIAVRLIKACKKVGLKSVSIYTDSDATSLHASLADENILLPGENANGYLDTAEILNICQRLNVEAIIPGYGFLSEDASFAQKVVDAGMVFVGPSSESMTEMGQKHRARDLAVSAEVPVVPGTKLLDSQDAALEASKKLGFPIMLKATGGGGGMGLQVCHNEEEIATAFNKVKSRGETLFNNAGVFLEKYYPQSRHIEVQIFGNGTDVVHFGERECSIQRRHQKVIEECPSAFVQKRPGMREKLTKCATAYALQLKYKSAGTIEFLVDDETGDFFFLEMNTRLQVEHGITELCYEVDLVALMLQQADCEKGGKKGLSSEFLHSLQKDVPTGAAIEARVYAEVPYRNYAPSPGLLQAVQWPEGEGIRIDTWVKTGQRIASFYDPLIAKIMVHASDRQSACTKMAKVLSESTLQGPPTNIHFLADVISSKPFSDGETLTNFLETKFSYEPHAIDVLSPGSFTTVQDFPARATSGHGIPKGGPMDNLSSRVANVLVGNKPGMEVLEMTLTGPELLFTAPAVYAVCGAPVSVTVDGEEKSMWSRLTIQAGQKLKIGKIENGGLRFYLAVKGGFPEIPLYLGSKAGTPSLGFGGTQGRQLQMGDWIELHRETKDWAETTDLFTLPKACIPDFDISDIYCMHGPHDSDDFMTEKDKRMLYSTAWKIGHNSNRTGIRLVGPVPEWSRKDGGEGGSHPSNIFDYGYPSPGGINWGGDSSVIFSMDSPDLGGLLCSSTVISADLWRLGQVKPGGYLKLRPTSFELALELTSRVEKFIQDMQAFVDGQSKTVPKLDLTLPNSGLEEGKSDAILRKFPADNERHQVVYRQGGDSFLLVEIGTQTVDVRVTTRIRLLVEKLQKLKNPKLVMNPNVGSVMIQFDPKSITQNDLLNLVHDAESSIQATVDIKIPCREIYVPVVFDHPDIAASEKRYIETNRPTAVYLPDNVEYLRTNNGLSTRRETFETLLKSPYLIVAVGFLVGTPILFPLEPMSGIVGQKYNPTRVSTPGGTIGMGGSLFAIYPVEAPGGYMMFARTMECWDSFGSGPSFSPTRPWLYEPFDIVRYHEVSVKEYDNLMLDYKRGNYKFDIRDGVFDLAEIYSVFENSKSDRGVKEFRERQRKAVVENLAIEKRLYGEWVAAQEAEKEKEAERVKEMMNAEPSITINSPIDANVWKVLVEPGDVLEEGQVVAILEAMKMEINVLCEGEAVGKKVEAIASKPGSVVQPGAWIVVVKAE</sequence>
<dbReference type="Pfam" id="PF02785">
    <property type="entry name" value="Biotin_carb_C"/>
    <property type="match status" value="1"/>
</dbReference>
<dbReference type="SUPFAM" id="SSF52440">
    <property type="entry name" value="PreATP-grasp domain"/>
    <property type="match status" value="1"/>
</dbReference>
<dbReference type="PROSITE" id="PS50979">
    <property type="entry name" value="BC"/>
    <property type="match status" value="1"/>
</dbReference>
<dbReference type="PANTHER" id="PTHR18866">
    <property type="entry name" value="CARBOXYLASE:PYRUVATE/ACETYL-COA/PROPIONYL-COA CARBOXYLASE"/>
    <property type="match status" value="1"/>
</dbReference>
<dbReference type="GO" id="GO:0005524">
    <property type="term" value="F:ATP binding"/>
    <property type="evidence" value="ECO:0007669"/>
    <property type="project" value="UniProtKB-UniRule"/>
</dbReference>
<dbReference type="PROSITE" id="PS50968">
    <property type="entry name" value="BIOTINYL_LIPOYL"/>
    <property type="match status" value="1"/>
</dbReference>
<dbReference type="InterPro" id="IPR029000">
    <property type="entry name" value="Cyclophilin-like_dom_sf"/>
</dbReference>
<reference evidence="11" key="1">
    <citation type="submission" date="2019-07" db="EMBL/GenBank/DDBJ databases">
        <title>Hyphodiscus hymeniophilus genome sequencing and assembly.</title>
        <authorList>
            <person name="Kramer G."/>
            <person name="Nodwell J."/>
        </authorList>
    </citation>
    <scope>NUCLEOTIDE SEQUENCE</scope>
    <source>
        <strain evidence="11">ATCC 34498</strain>
    </source>
</reference>
<dbReference type="PROSITE" id="PS00866">
    <property type="entry name" value="CPSASE_1"/>
    <property type="match status" value="1"/>
</dbReference>
<dbReference type="SUPFAM" id="SSF51246">
    <property type="entry name" value="Rudiment single hybrid motif"/>
    <property type="match status" value="1"/>
</dbReference>
<name>A0A9P6VIT2_9HELO</name>
<evidence type="ECO:0000313" key="12">
    <source>
        <dbReference type="Proteomes" id="UP000785200"/>
    </source>
</evidence>
<feature type="domain" description="Biotin carboxylation" evidence="10">
    <location>
        <begin position="7"/>
        <end position="461"/>
    </location>
</feature>
<dbReference type="PROSITE" id="PS50975">
    <property type="entry name" value="ATP_GRASP"/>
    <property type="match status" value="1"/>
</dbReference>
<dbReference type="InterPro" id="IPR016185">
    <property type="entry name" value="PreATP-grasp_dom_sf"/>
</dbReference>
<gene>
    <name evidence="11" type="ORF">D0Z07_5549</name>
</gene>
<evidence type="ECO:0000256" key="3">
    <source>
        <dbReference type="ARBA" id="ARBA00022741"/>
    </source>
</evidence>
<evidence type="ECO:0000259" key="9">
    <source>
        <dbReference type="PROSITE" id="PS50975"/>
    </source>
</evidence>
<dbReference type="InterPro" id="IPR005479">
    <property type="entry name" value="CPAse_ATP-bd"/>
</dbReference>
<dbReference type="Proteomes" id="UP000785200">
    <property type="component" value="Unassembled WGS sequence"/>
</dbReference>
<dbReference type="InterPro" id="IPR000089">
    <property type="entry name" value="Biotin_lipoyl"/>
</dbReference>
<evidence type="ECO:0000256" key="6">
    <source>
        <dbReference type="ARBA" id="ARBA00023267"/>
    </source>
</evidence>
<dbReference type="EMBL" id="VNKQ01000010">
    <property type="protein sequence ID" value="KAG0648468.1"/>
    <property type="molecule type" value="Genomic_DNA"/>
</dbReference>
<dbReference type="GO" id="GO:0046872">
    <property type="term" value="F:metal ion binding"/>
    <property type="evidence" value="ECO:0007669"/>
    <property type="project" value="InterPro"/>
</dbReference>